<feature type="region of interest" description="Disordered" evidence="1">
    <location>
        <begin position="120"/>
        <end position="141"/>
    </location>
</feature>
<feature type="compositionally biased region" description="Acidic residues" evidence="1">
    <location>
        <begin position="178"/>
        <end position="195"/>
    </location>
</feature>
<dbReference type="GeneID" id="11523016"/>
<keyword evidence="3" id="KW-1185">Reference proteome</keyword>
<evidence type="ECO:0000313" key="3">
    <source>
        <dbReference type="Proteomes" id="UP000008181"/>
    </source>
</evidence>
<accession>G2RHY7</accession>
<feature type="region of interest" description="Disordered" evidence="1">
    <location>
        <begin position="1"/>
        <end position="37"/>
    </location>
</feature>
<gene>
    <name evidence="2" type="ORF">THITE_49311</name>
</gene>
<name>G2RHY7_THETT</name>
<sequence>MAPKRKTRDAATPDRAAVSRGRSKQPTTIEQHLMDQNRKSKEFIQGFKEQVAQGRERALENLAKLKQDLLQPHDTVSDNLSELYATLPTSVPGLSAKDNPLFAQTQQLIRLSRAILKCHQEADRDSRAPPDLASPRETWKQDEEGMRKLLEYGRLHAEKVVEGWITPTAEERQREMEGVGDDQGESGEENGELSEAENLAKGLFEWRNKERKALLEWKESWGVAAKRQMVALAGVVRTLPSKGDA</sequence>
<dbReference type="RefSeq" id="XP_003657785.1">
    <property type="nucleotide sequence ID" value="XM_003657737.1"/>
</dbReference>
<dbReference type="HOGENOM" id="CLU_082768_0_0_1"/>
<feature type="region of interest" description="Disordered" evidence="1">
    <location>
        <begin position="166"/>
        <end position="195"/>
    </location>
</feature>
<evidence type="ECO:0000313" key="2">
    <source>
        <dbReference type="EMBL" id="AEO71449.1"/>
    </source>
</evidence>
<dbReference type="Proteomes" id="UP000008181">
    <property type="component" value="Chromosome 6"/>
</dbReference>
<dbReference type="OrthoDB" id="3598799at2759"/>
<protein>
    <submittedName>
        <fullName evidence="2">Uncharacterized protein</fullName>
    </submittedName>
</protein>
<dbReference type="AlphaFoldDB" id="G2RHY7"/>
<dbReference type="eggNOG" id="ENOG502RMX2">
    <property type="taxonomic scope" value="Eukaryota"/>
</dbReference>
<dbReference type="STRING" id="578455.G2RHY7"/>
<reference evidence="2 3" key="1">
    <citation type="journal article" date="2011" name="Nat. Biotechnol.">
        <title>Comparative genomic analysis of the thermophilic biomass-degrading fungi Myceliophthora thermophila and Thielavia terrestris.</title>
        <authorList>
            <person name="Berka R.M."/>
            <person name="Grigoriev I.V."/>
            <person name="Otillar R."/>
            <person name="Salamov A."/>
            <person name="Grimwood J."/>
            <person name="Reid I."/>
            <person name="Ishmael N."/>
            <person name="John T."/>
            <person name="Darmond C."/>
            <person name="Moisan M.-C."/>
            <person name="Henrissat B."/>
            <person name="Coutinho P.M."/>
            <person name="Lombard V."/>
            <person name="Natvig D.O."/>
            <person name="Lindquist E."/>
            <person name="Schmutz J."/>
            <person name="Lucas S."/>
            <person name="Harris P."/>
            <person name="Powlowski J."/>
            <person name="Bellemare A."/>
            <person name="Taylor D."/>
            <person name="Butler G."/>
            <person name="de Vries R.P."/>
            <person name="Allijn I.E."/>
            <person name="van den Brink J."/>
            <person name="Ushinsky S."/>
            <person name="Storms R."/>
            <person name="Powell A.J."/>
            <person name="Paulsen I.T."/>
            <person name="Elbourne L.D.H."/>
            <person name="Baker S.E."/>
            <person name="Magnuson J."/>
            <person name="LaBoissiere S."/>
            <person name="Clutterbuck A.J."/>
            <person name="Martinez D."/>
            <person name="Wogulis M."/>
            <person name="de Leon A.L."/>
            <person name="Rey M.W."/>
            <person name="Tsang A."/>
        </authorList>
    </citation>
    <scope>NUCLEOTIDE SEQUENCE [LARGE SCALE GENOMIC DNA]</scope>
    <source>
        <strain evidence="3">ATCC 38088 / NRRL 8126</strain>
    </source>
</reference>
<organism evidence="2 3">
    <name type="scientific">Thermothielavioides terrestris (strain ATCC 38088 / NRRL 8126)</name>
    <name type="common">Thielavia terrestris</name>
    <dbReference type="NCBI Taxonomy" id="578455"/>
    <lineage>
        <taxon>Eukaryota</taxon>
        <taxon>Fungi</taxon>
        <taxon>Dikarya</taxon>
        <taxon>Ascomycota</taxon>
        <taxon>Pezizomycotina</taxon>
        <taxon>Sordariomycetes</taxon>
        <taxon>Sordariomycetidae</taxon>
        <taxon>Sordariales</taxon>
        <taxon>Chaetomiaceae</taxon>
        <taxon>Thermothielavioides</taxon>
        <taxon>Thermothielavioides terrestris</taxon>
    </lineage>
</organism>
<evidence type="ECO:0000256" key="1">
    <source>
        <dbReference type="SAM" id="MobiDB-lite"/>
    </source>
</evidence>
<dbReference type="EMBL" id="CP003014">
    <property type="protein sequence ID" value="AEO71449.1"/>
    <property type="molecule type" value="Genomic_DNA"/>
</dbReference>
<dbReference type="KEGG" id="ttt:THITE_49311"/>
<proteinExistence type="predicted"/>